<organism evidence="1 2">
    <name type="scientific">Caballeronia choica</name>
    <dbReference type="NCBI Taxonomy" id="326476"/>
    <lineage>
        <taxon>Bacteria</taxon>
        <taxon>Pseudomonadati</taxon>
        <taxon>Pseudomonadota</taxon>
        <taxon>Betaproteobacteria</taxon>
        <taxon>Burkholderiales</taxon>
        <taxon>Burkholderiaceae</taxon>
        <taxon>Caballeronia</taxon>
    </lineage>
</organism>
<keyword evidence="2" id="KW-1185">Reference proteome</keyword>
<dbReference type="PANTHER" id="PTHR38436">
    <property type="entry name" value="POLYKETIDE CYCLASE SNOAL-LIKE DOMAIN"/>
    <property type="match status" value="1"/>
</dbReference>
<dbReference type="Proteomes" id="UP000054770">
    <property type="component" value="Unassembled WGS sequence"/>
</dbReference>
<reference evidence="1" key="1">
    <citation type="submission" date="2016-01" db="EMBL/GenBank/DDBJ databases">
        <authorList>
            <person name="Peeters C."/>
        </authorList>
    </citation>
    <scope>NUCLEOTIDE SEQUENCE [LARGE SCALE GENOMIC DNA]</scope>
    <source>
        <strain evidence="1">LMG 22940</strain>
    </source>
</reference>
<evidence type="ECO:0000313" key="1">
    <source>
        <dbReference type="EMBL" id="SAL73151.1"/>
    </source>
</evidence>
<dbReference type="OrthoDB" id="9182871at2"/>
<protein>
    <submittedName>
        <fullName evidence="1">Polyketide cyclase</fullName>
    </submittedName>
</protein>
<gene>
    <name evidence="1" type="ORF">AWB68_04371</name>
</gene>
<dbReference type="PANTHER" id="PTHR38436:SF1">
    <property type="entry name" value="ESTER CYCLASE"/>
    <property type="match status" value="1"/>
</dbReference>
<dbReference type="Pfam" id="PF07366">
    <property type="entry name" value="SnoaL"/>
    <property type="match status" value="1"/>
</dbReference>
<dbReference type="InterPro" id="IPR009959">
    <property type="entry name" value="Cyclase_SnoaL-like"/>
</dbReference>
<comment type="caution">
    <text evidence="1">The sequence shown here is derived from an EMBL/GenBank/DDBJ whole genome shotgun (WGS) entry which is preliminary data.</text>
</comment>
<dbReference type="Gene3D" id="3.10.450.50">
    <property type="match status" value="1"/>
</dbReference>
<dbReference type="InterPro" id="IPR032710">
    <property type="entry name" value="NTF2-like_dom_sf"/>
</dbReference>
<sequence length="148" mass="16431">MSTKAEVTDESARAALTAFYRAMSQRDMRLFRSVVTPDWQYIPPSSGAASGPDSMIPVFADLSSAIPDMDITILDVLVHGNKVAVRARVTGTHSGPLMGIAPTSRPIDFAIHSFHELRRDRIAKTWHLEDWLDVFRQVGELPSNLPRT</sequence>
<dbReference type="AlphaFoldDB" id="A0A158JXP2"/>
<proteinExistence type="predicted"/>
<dbReference type="EMBL" id="FCON02000052">
    <property type="protein sequence ID" value="SAL73151.1"/>
    <property type="molecule type" value="Genomic_DNA"/>
</dbReference>
<name>A0A158JXP2_9BURK</name>
<dbReference type="SUPFAM" id="SSF54427">
    <property type="entry name" value="NTF2-like"/>
    <property type="match status" value="1"/>
</dbReference>
<accession>A0A158JXP2</accession>
<evidence type="ECO:0000313" key="2">
    <source>
        <dbReference type="Proteomes" id="UP000054770"/>
    </source>
</evidence>
<dbReference type="GO" id="GO:0030638">
    <property type="term" value="P:polyketide metabolic process"/>
    <property type="evidence" value="ECO:0007669"/>
    <property type="project" value="InterPro"/>
</dbReference>
<dbReference type="RefSeq" id="WP_087646452.1">
    <property type="nucleotide sequence ID" value="NZ_FCON02000052.1"/>
</dbReference>